<dbReference type="PROSITE" id="PS50893">
    <property type="entry name" value="ABC_TRANSPORTER_2"/>
    <property type="match status" value="1"/>
</dbReference>
<accession>A0A918BN31</accession>
<dbReference type="Gene3D" id="3.40.50.300">
    <property type="entry name" value="P-loop containing nucleotide triphosphate hydrolases"/>
    <property type="match status" value="1"/>
</dbReference>
<dbReference type="SUPFAM" id="SSF52540">
    <property type="entry name" value="P-loop containing nucleoside triphosphate hydrolases"/>
    <property type="match status" value="1"/>
</dbReference>
<name>A0A918BN31_9ACTN</name>
<keyword evidence="6" id="KW-1185">Reference proteome</keyword>
<dbReference type="RefSeq" id="WP_189219931.1">
    <property type="nucleotide sequence ID" value="NZ_BMQK01000018.1"/>
</dbReference>
<dbReference type="PANTHER" id="PTHR42939">
    <property type="entry name" value="ABC TRANSPORTER ATP-BINDING PROTEIN ALBC-RELATED"/>
    <property type="match status" value="1"/>
</dbReference>
<evidence type="ECO:0000259" key="4">
    <source>
        <dbReference type="PROSITE" id="PS50893"/>
    </source>
</evidence>
<dbReference type="InterPro" id="IPR003593">
    <property type="entry name" value="AAA+_ATPase"/>
</dbReference>
<evidence type="ECO:0000256" key="1">
    <source>
        <dbReference type="ARBA" id="ARBA00022448"/>
    </source>
</evidence>
<dbReference type="InterPro" id="IPR003439">
    <property type="entry name" value="ABC_transporter-like_ATP-bd"/>
</dbReference>
<dbReference type="GO" id="GO:0016887">
    <property type="term" value="F:ATP hydrolysis activity"/>
    <property type="evidence" value="ECO:0007669"/>
    <property type="project" value="InterPro"/>
</dbReference>
<reference evidence="5" key="1">
    <citation type="journal article" date="2014" name="Int. J. Syst. Evol. Microbiol.">
        <title>Complete genome sequence of Corynebacterium casei LMG S-19264T (=DSM 44701T), isolated from a smear-ripened cheese.</title>
        <authorList>
            <consortium name="US DOE Joint Genome Institute (JGI-PGF)"/>
            <person name="Walter F."/>
            <person name="Albersmeier A."/>
            <person name="Kalinowski J."/>
            <person name="Ruckert C."/>
        </authorList>
    </citation>
    <scope>NUCLEOTIDE SEQUENCE</scope>
    <source>
        <strain evidence="5">JCM 3131</strain>
    </source>
</reference>
<dbReference type="SMART" id="SM00382">
    <property type="entry name" value="AAA"/>
    <property type="match status" value="1"/>
</dbReference>
<dbReference type="EMBL" id="BMQK01000018">
    <property type="protein sequence ID" value="GGQ81337.1"/>
    <property type="molecule type" value="Genomic_DNA"/>
</dbReference>
<reference evidence="5" key="2">
    <citation type="submission" date="2020-09" db="EMBL/GenBank/DDBJ databases">
        <authorList>
            <person name="Sun Q."/>
            <person name="Ohkuma M."/>
        </authorList>
    </citation>
    <scope>NUCLEOTIDE SEQUENCE</scope>
    <source>
        <strain evidence="5">JCM 3131</strain>
    </source>
</reference>
<feature type="domain" description="ABC transporter" evidence="4">
    <location>
        <begin position="2"/>
        <end position="221"/>
    </location>
</feature>
<dbReference type="PANTHER" id="PTHR42939:SF1">
    <property type="entry name" value="ABC TRANSPORTER ATP-BINDING PROTEIN ALBC-RELATED"/>
    <property type="match status" value="1"/>
</dbReference>
<evidence type="ECO:0000313" key="5">
    <source>
        <dbReference type="EMBL" id="GGQ81337.1"/>
    </source>
</evidence>
<dbReference type="AlphaFoldDB" id="A0A918BN31"/>
<dbReference type="GO" id="GO:0005524">
    <property type="term" value="F:ATP binding"/>
    <property type="evidence" value="ECO:0007669"/>
    <property type="project" value="UniProtKB-KW"/>
</dbReference>
<gene>
    <name evidence="5" type="ORF">GCM10010145_58850</name>
</gene>
<evidence type="ECO:0000256" key="2">
    <source>
        <dbReference type="ARBA" id="ARBA00022741"/>
    </source>
</evidence>
<protein>
    <submittedName>
        <fullName evidence="5">Multidrug ABC transporter ATP-binding protein</fullName>
    </submittedName>
</protein>
<keyword evidence="1" id="KW-0813">Transport</keyword>
<dbReference type="Proteomes" id="UP000620156">
    <property type="component" value="Unassembled WGS sequence"/>
</dbReference>
<keyword evidence="3 5" id="KW-0067">ATP-binding</keyword>
<dbReference type="InterPro" id="IPR027417">
    <property type="entry name" value="P-loop_NTPase"/>
</dbReference>
<evidence type="ECO:0000256" key="3">
    <source>
        <dbReference type="ARBA" id="ARBA00022840"/>
    </source>
</evidence>
<keyword evidence="2" id="KW-0547">Nucleotide-binding</keyword>
<evidence type="ECO:0000313" key="6">
    <source>
        <dbReference type="Proteomes" id="UP000620156"/>
    </source>
</evidence>
<proteinExistence type="predicted"/>
<organism evidence="5 6">
    <name type="scientific">Streptomyces ruber</name>
    <dbReference type="NCBI Taxonomy" id="83378"/>
    <lineage>
        <taxon>Bacteria</taxon>
        <taxon>Bacillati</taxon>
        <taxon>Actinomycetota</taxon>
        <taxon>Actinomycetes</taxon>
        <taxon>Kitasatosporales</taxon>
        <taxon>Streptomycetaceae</taxon>
        <taxon>Streptomyces</taxon>
    </lineage>
</organism>
<dbReference type="InterPro" id="IPR051782">
    <property type="entry name" value="ABC_Transporter_VariousFunc"/>
</dbReference>
<sequence>MLEMAGVRHGYDDRVVVAGVDLSVGAGECVVLLGENGSGKSTLLRLAAGRERPEEGTVTFLGRTVSEDDVTLRAEVAVVLDGGVGYPDLSVREHLMLVALAHGLGQAAGETVDDILREHRLDGHADALPHQLSSGQTQLMALAQAFVRPCSMLILDEPEQRIDTDGRGRLAERLLAAKADGTAVLLATHDRTLAAAVADAAFTVSGEGRLVEERTPRADGE</sequence>
<comment type="caution">
    <text evidence="5">The sequence shown here is derived from an EMBL/GenBank/DDBJ whole genome shotgun (WGS) entry which is preliminary data.</text>
</comment>
<dbReference type="Pfam" id="PF00005">
    <property type="entry name" value="ABC_tran"/>
    <property type="match status" value="1"/>
</dbReference>